<reference evidence="2 3" key="1">
    <citation type="journal article" date="2018" name="PLoS ONE">
        <title>The draft genome of Kipferlia bialata reveals reductive genome evolution in fornicate parasites.</title>
        <authorList>
            <person name="Tanifuji G."/>
            <person name="Takabayashi S."/>
            <person name="Kume K."/>
            <person name="Takagi M."/>
            <person name="Nakayama T."/>
            <person name="Kamikawa R."/>
            <person name="Inagaki Y."/>
            <person name="Hashimoto T."/>
        </authorList>
    </citation>
    <scope>NUCLEOTIDE SEQUENCE [LARGE SCALE GENOMIC DNA]</scope>
    <source>
        <strain evidence="2">NY0173</strain>
    </source>
</reference>
<organism evidence="2 3">
    <name type="scientific">Kipferlia bialata</name>
    <dbReference type="NCBI Taxonomy" id="797122"/>
    <lineage>
        <taxon>Eukaryota</taxon>
        <taxon>Metamonada</taxon>
        <taxon>Carpediemonas-like organisms</taxon>
        <taxon>Kipferlia</taxon>
    </lineage>
</organism>
<comment type="caution">
    <text evidence="2">The sequence shown here is derived from an EMBL/GenBank/DDBJ whole genome shotgun (WGS) entry which is preliminary data.</text>
</comment>
<evidence type="ECO:0000313" key="2">
    <source>
        <dbReference type="EMBL" id="GIQ88480.1"/>
    </source>
</evidence>
<name>A0A9K3D6B1_9EUKA</name>
<accession>A0A9K3D6B1</accession>
<feature type="non-terminal residue" evidence="2">
    <location>
        <position position="1"/>
    </location>
</feature>
<evidence type="ECO:0000313" key="3">
    <source>
        <dbReference type="Proteomes" id="UP000265618"/>
    </source>
</evidence>
<feature type="compositionally biased region" description="Basic and acidic residues" evidence="1">
    <location>
        <begin position="522"/>
        <end position="533"/>
    </location>
</feature>
<sequence>NEQFQSLPSSLTVLGVPGVGTHQFHQRKLDVVNVSNSTKESRSRYAMRARVEDGFVLLAVLLSPGLVMRDALCYGYSCWGIAMLTRALAALAEGKAVSFCTRVSVMLALGAASSPLVPALECVALAYILCSPPSLHRQQRAGVTQRVGRVITRTVALSVPVLIPLVLSALLRRHEEREGVSVSAVVGVDTLSITPRGPALEEGSVWESVHSVYDTVYEWVLEGREGVDGDGYDSVGADTAVDEDTPSVLLGYPAPASVYSLYAVTDVVLDTLSRGVLYLVRLAQGQGQGYGTRVVELTGEGAGGDTPPYLSLERGQDGVPTGIRMYPRVLGVVPEFRVPRLFSQVLQVCVCVLPLFLVLYGKGRSVFCLNVPMGLGSDVMDAMQGTVPVSASSVSKTGRILWTLPQCIVGGLLASSLFTPSTDGMLPYPHALASVLVLLAGRDTRWAVLGMQYTVLGGVSPRLTGHILWFGTARACLILCHLGLAVHALFKENAAPPPPPPRRQTPHTSSHRRTPSNSHLLEASRERERERESSTPLGRYRAAAQAAGRDFSSLGTDACGVYSPPSGSLSTAVWELAGVVGALLALGVEVVWDILLPSCEDTLVWHSPVHIGLCLVQGGLLCLANIAALGGIFSHIAHTVAEC</sequence>
<proteinExistence type="predicted"/>
<evidence type="ECO:0000256" key="1">
    <source>
        <dbReference type="SAM" id="MobiDB-lite"/>
    </source>
</evidence>
<protein>
    <submittedName>
        <fullName evidence="2">Uncharacterized protein</fullName>
    </submittedName>
</protein>
<dbReference type="EMBL" id="BDIP01004102">
    <property type="protein sequence ID" value="GIQ88480.1"/>
    <property type="molecule type" value="Genomic_DNA"/>
</dbReference>
<gene>
    <name evidence="2" type="ORF">KIPB_010733</name>
</gene>
<dbReference type="Proteomes" id="UP000265618">
    <property type="component" value="Unassembled WGS sequence"/>
</dbReference>
<dbReference type="AlphaFoldDB" id="A0A9K3D6B1"/>
<keyword evidence="3" id="KW-1185">Reference proteome</keyword>
<feature type="region of interest" description="Disordered" evidence="1">
    <location>
        <begin position="493"/>
        <end position="539"/>
    </location>
</feature>